<gene>
    <name evidence="1" type="ORF">SAMN02745121_08610</name>
</gene>
<dbReference type="Proteomes" id="UP000199400">
    <property type="component" value="Unassembled WGS sequence"/>
</dbReference>
<dbReference type="RefSeq" id="WP_096325610.1">
    <property type="nucleotide sequence ID" value="NZ_FOMX01000062.1"/>
</dbReference>
<dbReference type="AlphaFoldDB" id="A0A1I2IEA6"/>
<dbReference type="SUPFAM" id="SSF53756">
    <property type="entry name" value="UDP-Glycosyltransferase/glycogen phosphorylase"/>
    <property type="match status" value="1"/>
</dbReference>
<dbReference type="STRING" id="54.SAMN02745121_08610"/>
<accession>A0A1I2IEA6</accession>
<organism evidence="1 2">
    <name type="scientific">Nannocystis exedens</name>
    <dbReference type="NCBI Taxonomy" id="54"/>
    <lineage>
        <taxon>Bacteria</taxon>
        <taxon>Pseudomonadati</taxon>
        <taxon>Myxococcota</taxon>
        <taxon>Polyangia</taxon>
        <taxon>Nannocystales</taxon>
        <taxon>Nannocystaceae</taxon>
        <taxon>Nannocystis</taxon>
    </lineage>
</organism>
<proteinExistence type="predicted"/>
<dbReference type="OrthoDB" id="9794513at2"/>
<protein>
    <recommendedName>
        <fullName evidence="3">Glycosyl transferases group 1</fullName>
    </recommendedName>
</protein>
<evidence type="ECO:0000313" key="2">
    <source>
        <dbReference type="Proteomes" id="UP000199400"/>
    </source>
</evidence>
<evidence type="ECO:0000313" key="1">
    <source>
        <dbReference type="EMBL" id="SFF39978.1"/>
    </source>
</evidence>
<keyword evidence="2" id="KW-1185">Reference proteome</keyword>
<dbReference type="EMBL" id="FOMX01000062">
    <property type="protein sequence ID" value="SFF39978.1"/>
    <property type="molecule type" value="Genomic_DNA"/>
</dbReference>
<evidence type="ECO:0008006" key="3">
    <source>
        <dbReference type="Google" id="ProtNLM"/>
    </source>
</evidence>
<reference evidence="2" key="1">
    <citation type="submission" date="2016-10" db="EMBL/GenBank/DDBJ databases">
        <authorList>
            <person name="Varghese N."/>
            <person name="Submissions S."/>
        </authorList>
    </citation>
    <scope>NUCLEOTIDE SEQUENCE [LARGE SCALE GENOMIC DNA]</scope>
    <source>
        <strain evidence="2">ATCC 25963</strain>
    </source>
</reference>
<name>A0A1I2IEA6_9BACT</name>
<dbReference type="Pfam" id="PF13692">
    <property type="entry name" value="Glyco_trans_1_4"/>
    <property type="match status" value="1"/>
</dbReference>
<dbReference type="Gene3D" id="3.40.50.2000">
    <property type="entry name" value="Glycogen Phosphorylase B"/>
    <property type="match status" value="1"/>
</dbReference>
<sequence>MRRLRVLTWHVHGSYLYYLTQAPHEFYLPVKPGRPEGYGGRSGSLPWGANVHEVPVEALPEQQFDVVLFQSRRNYECDQFEVLSAAQRRLPRVYLEHDPPRESPTDTRHPVDDPDVLLVHVTPFNALMWDAGRTPVRVVEHGVLVPDGLAYTGELERGIVVVNDLARRGRRLGRDVFDTVRAHVPLDLAGMDSAALGGLGDLPLRELHARLGRYRFFFNPIRYTSLGLAVCEAMMLGLPILGLATTEMSTAVQRGVNGYVETDLGRLLGHMRRLLADPAEAAALSAGARRIARERFGIGRFAADWSRVLGEVTGCPPGQVAEPARRTA</sequence>